<dbReference type="Proteomes" id="UP001054837">
    <property type="component" value="Unassembled WGS sequence"/>
</dbReference>
<name>A0AAV4QWG9_9ARAC</name>
<evidence type="ECO:0000313" key="3">
    <source>
        <dbReference type="Proteomes" id="UP001054837"/>
    </source>
</evidence>
<evidence type="ECO:0000256" key="1">
    <source>
        <dbReference type="SAM" id="MobiDB-lite"/>
    </source>
</evidence>
<reference evidence="2 3" key="1">
    <citation type="submission" date="2021-06" db="EMBL/GenBank/DDBJ databases">
        <title>Caerostris darwini draft genome.</title>
        <authorList>
            <person name="Kono N."/>
            <person name="Arakawa K."/>
        </authorList>
    </citation>
    <scope>NUCLEOTIDE SEQUENCE [LARGE SCALE GENOMIC DNA]</scope>
</reference>
<proteinExistence type="predicted"/>
<protein>
    <submittedName>
        <fullName evidence="2">Uncharacterized protein</fullName>
    </submittedName>
</protein>
<dbReference type="EMBL" id="BPLQ01005263">
    <property type="protein sequence ID" value="GIY13600.1"/>
    <property type="molecule type" value="Genomic_DNA"/>
</dbReference>
<feature type="region of interest" description="Disordered" evidence="1">
    <location>
        <begin position="137"/>
        <end position="158"/>
    </location>
</feature>
<comment type="caution">
    <text evidence="2">The sequence shown here is derived from an EMBL/GenBank/DDBJ whole genome shotgun (WGS) entry which is preliminary data.</text>
</comment>
<dbReference type="AlphaFoldDB" id="A0AAV4QWG9"/>
<sequence>MAMFPVAVKIFIGRAIRNRKGRLNFFSNHAGINALPGSQSISHNVHAQLTHVNDIGVIWAVIKPNRFPKKPSGVKFFHCWNWEALNTERGVPHSSRKTATDVECLAFGRVEEQRDLFKEIDCGTNQGYFADEPGCRRGGLNRQQRQVRGGIPDSTHKGGVATTLGADNFPVNGERHCKQSILPSNCRSNG</sequence>
<evidence type="ECO:0000313" key="2">
    <source>
        <dbReference type="EMBL" id="GIY13600.1"/>
    </source>
</evidence>
<organism evidence="2 3">
    <name type="scientific">Caerostris darwini</name>
    <dbReference type="NCBI Taxonomy" id="1538125"/>
    <lineage>
        <taxon>Eukaryota</taxon>
        <taxon>Metazoa</taxon>
        <taxon>Ecdysozoa</taxon>
        <taxon>Arthropoda</taxon>
        <taxon>Chelicerata</taxon>
        <taxon>Arachnida</taxon>
        <taxon>Araneae</taxon>
        <taxon>Araneomorphae</taxon>
        <taxon>Entelegynae</taxon>
        <taxon>Araneoidea</taxon>
        <taxon>Araneidae</taxon>
        <taxon>Caerostris</taxon>
    </lineage>
</organism>
<gene>
    <name evidence="2" type="ORF">CDAR_567321</name>
</gene>
<accession>A0AAV4QWG9</accession>
<keyword evidence="3" id="KW-1185">Reference proteome</keyword>